<organism evidence="3 4">
    <name type="scientific">Actinomortierella ambigua</name>
    <dbReference type="NCBI Taxonomy" id="1343610"/>
    <lineage>
        <taxon>Eukaryota</taxon>
        <taxon>Fungi</taxon>
        <taxon>Fungi incertae sedis</taxon>
        <taxon>Mucoromycota</taxon>
        <taxon>Mortierellomycotina</taxon>
        <taxon>Mortierellomycetes</taxon>
        <taxon>Mortierellales</taxon>
        <taxon>Mortierellaceae</taxon>
        <taxon>Actinomortierella</taxon>
    </lineage>
</organism>
<dbReference type="InterPro" id="IPR052557">
    <property type="entry name" value="CAP/Cytokinesis_protein"/>
</dbReference>
<dbReference type="Gene3D" id="3.10.620.30">
    <property type="match status" value="1"/>
</dbReference>
<dbReference type="InterPro" id="IPR038765">
    <property type="entry name" value="Papain-like_cys_pep_sf"/>
</dbReference>
<sequence>MSQVPGQRTTTQTSTVNGVTTTVTTIYTPGQPTKVITTTSKLRPVEVPNGQEPPQPQPQIQPRPSSQFFRKQQHQQQQQQPESPAEGSPKRKSGFFANLKKHVFHQDKPQAPAKVTPQQPVQQQQHKPVQQQQQQHQPAKQPILIQRPVSQTGPPKPIAQPVSQPAQQQQQYTHQDDGPMERLAEKLKDATLHRPKVSESHTSTVTHHHHHPGDIDPIACLKKCAPVVTTTFNGQRLDPEAIDFSREDAHARGCPKSETVSIERLGRYLTSPFEGDKVSQLRAIFTWIADNIVYDVRGYLSGRWGDQDSESVLKSRVGVCEGYANLFRSLAKVAGLQVFKIAGVARGIGYRAGDSRAGGEHAWNATVIDGEYLLIDSTWGAGVCNASTQSFEKKFRPFYFLLRPNRMIYSHFPEKDEDQFLDPPIDEHTFKRLPCLKPETWQLGIKVGHSARGNVIRAKDDYGEVQLRLKKRPSDGKTGKIVGQLQWDNYGKITHAIVQWEREDAKYVYMLVKFWCPAGGQGSLNIFGWPPGGDQTKPGPQVLSFLVKNEGGSGKNAKPAMQTYVVKGFSFSVLEPLSAVVKKGVPTTIRIRAYDIERGTTPAIAIQAPDGGMPVRLTEVEPNLFEITKALDGGQWKIVNMTSEYGFSFMAVFDAK</sequence>
<dbReference type="OrthoDB" id="6129702at2759"/>
<dbReference type="InterPro" id="IPR002931">
    <property type="entry name" value="Transglutaminase-like"/>
</dbReference>
<evidence type="ECO:0000259" key="2">
    <source>
        <dbReference type="SMART" id="SM00460"/>
    </source>
</evidence>
<accession>A0A9P6Q6R2</accession>
<feature type="compositionally biased region" description="Low complexity" evidence="1">
    <location>
        <begin position="109"/>
        <end position="142"/>
    </location>
</feature>
<gene>
    <name evidence="3" type="ORF">DFQ27_002772</name>
</gene>
<dbReference type="GO" id="GO:0005737">
    <property type="term" value="C:cytoplasm"/>
    <property type="evidence" value="ECO:0007669"/>
    <property type="project" value="TreeGrafter"/>
</dbReference>
<feature type="compositionally biased region" description="Pro residues" evidence="1">
    <location>
        <begin position="51"/>
        <end position="61"/>
    </location>
</feature>
<dbReference type="SMART" id="SM00460">
    <property type="entry name" value="TGc"/>
    <property type="match status" value="1"/>
</dbReference>
<feature type="domain" description="Transglutaminase-like" evidence="2">
    <location>
        <begin position="312"/>
        <end position="379"/>
    </location>
</feature>
<feature type="compositionally biased region" description="Low complexity" evidence="1">
    <location>
        <begin position="1"/>
        <end position="33"/>
    </location>
</feature>
<dbReference type="EMBL" id="JAAAJB010000206">
    <property type="protein sequence ID" value="KAG0261764.1"/>
    <property type="molecule type" value="Genomic_DNA"/>
</dbReference>
<evidence type="ECO:0000256" key="1">
    <source>
        <dbReference type="SAM" id="MobiDB-lite"/>
    </source>
</evidence>
<comment type="caution">
    <text evidence="3">The sequence shown here is derived from an EMBL/GenBank/DDBJ whole genome shotgun (WGS) entry which is preliminary data.</text>
</comment>
<dbReference type="PANTHER" id="PTHR46333">
    <property type="entry name" value="CYTOKINESIS PROTEIN 3"/>
    <property type="match status" value="1"/>
</dbReference>
<dbReference type="PANTHER" id="PTHR46333:SF2">
    <property type="entry name" value="CYTOKINESIS PROTEIN 3"/>
    <property type="match status" value="1"/>
</dbReference>
<protein>
    <recommendedName>
        <fullName evidence="2">Transglutaminase-like domain-containing protein</fullName>
    </recommendedName>
</protein>
<feature type="region of interest" description="Disordered" evidence="1">
    <location>
        <begin position="192"/>
        <end position="212"/>
    </location>
</feature>
<dbReference type="AlphaFoldDB" id="A0A9P6Q6R2"/>
<keyword evidence="4" id="KW-1185">Reference proteome</keyword>
<proteinExistence type="predicted"/>
<feature type="compositionally biased region" description="Low complexity" evidence="1">
    <location>
        <begin position="159"/>
        <end position="171"/>
    </location>
</feature>
<evidence type="ECO:0000313" key="3">
    <source>
        <dbReference type="EMBL" id="KAG0261764.1"/>
    </source>
</evidence>
<dbReference type="Pfam" id="PF01841">
    <property type="entry name" value="Transglut_core"/>
    <property type="match status" value="1"/>
</dbReference>
<reference evidence="3" key="1">
    <citation type="journal article" date="2020" name="Fungal Divers.">
        <title>Resolving the Mortierellaceae phylogeny through synthesis of multi-gene phylogenetics and phylogenomics.</title>
        <authorList>
            <person name="Vandepol N."/>
            <person name="Liber J."/>
            <person name="Desiro A."/>
            <person name="Na H."/>
            <person name="Kennedy M."/>
            <person name="Barry K."/>
            <person name="Grigoriev I.V."/>
            <person name="Miller A.N."/>
            <person name="O'Donnell K."/>
            <person name="Stajich J.E."/>
            <person name="Bonito G."/>
        </authorList>
    </citation>
    <scope>NUCLEOTIDE SEQUENCE</scope>
    <source>
        <strain evidence="3">BC1065</strain>
    </source>
</reference>
<feature type="region of interest" description="Disordered" evidence="1">
    <location>
        <begin position="1"/>
        <end position="178"/>
    </location>
</feature>
<name>A0A9P6Q6R2_9FUNG</name>
<evidence type="ECO:0000313" key="4">
    <source>
        <dbReference type="Proteomes" id="UP000807716"/>
    </source>
</evidence>
<dbReference type="SUPFAM" id="SSF54001">
    <property type="entry name" value="Cysteine proteinases"/>
    <property type="match status" value="1"/>
</dbReference>
<dbReference type="Proteomes" id="UP000807716">
    <property type="component" value="Unassembled WGS sequence"/>
</dbReference>